<evidence type="ECO:0000256" key="4">
    <source>
        <dbReference type="ARBA" id="ARBA00023004"/>
    </source>
</evidence>
<evidence type="ECO:0000256" key="1">
    <source>
        <dbReference type="ARBA" id="ARBA00001966"/>
    </source>
</evidence>
<protein>
    <submittedName>
        <fullName evidence="7">B12-binding domain-containing radical SAM protein</fullName>
    </submittedName>
</protein>
<keyword evidence="3" id="KW-0479">Metal-binding</keyword>
<keyword evidence="8" id="KW-1185">Reference proteome</keyword>
<dbReference type="Proteomes" id="UP001595843">
    <property type="component" value="Unassembled WGS sequence"/>
</dbReference>
<comment type="cofactor">
    <cofactor evidence="1">
        <name>[4Fe-4S] cluster</name>
        <dbReference type="ChEBI" id="CHEBI:49883"/>
    </cofactor>
</comment>
<dbReference type="InterPro" id="IPR007197">
    <property type="entry name" value="rSAM"/>
</dbReference>
<dbReference type="InterPro" id="IPR013785">
    <property type="entry name" value="Aldolase_TIM"/>
</dbReference>
<evidence type="ECO:0000313" key="8">
    <source>
        <dbReference type="Proteomes" id="UP001595843"/>
    </source>
</evidence>
<dbReference type="SUPFAM" id="SSF102114">
    <property type="entry name" value="Radical SAM enzymes"/>
    <property type="match status" value="1"/>
</dbReference>
<evidence type="ECO:0000259" key="6">
    <source>
        <dbReference type="PROSITE" id="PS51918"/>
    </source>
</evidence>
<keyword evidence="5" id="KW-0411">Iron-sulfur</keyword>
<dbReference type="PANTHER" id="PTHR43409">
    <property type="entry name" value="ANAEROBIC MAGNESIUM-PROTOPORPHYRIN IX MONOMETHYL ESTER CYCLASE-RELATED"/>
    <property type="match status" value="1"/>
</dbReference>
<evidence type="ECO:0000313" key="7">
    <source>
        <dbReference type="EMBL" id="MFC4075893.1"/>
    </source>
</evidence>
<name>A0ABV8JF42_9BACL</name>
<dbReference type="Pfam" id="PF04055">
    <property type="entry name" value="Radical_SAM"/>
    <property type="match status" value="1"/>
</dbReference>
<dbReference type="RefSeq" id="WP_380702235.1">
    <property type="nucleotide sequence ID" value="NZ_JBHSAP010000007.1"/>
</dbReference>
<dbReference type="SFLD" id="SFLDG01082">
    <property type="entry name" value="B12-binding_domain_containing"/>
    <property type="match status" value="1"/>
</dbReference>
<evidence type="ECO:0000256" key="5">
    <source>
        <dbReference type="ARBA" id="ARBA00023014"/>
    </source>
</evidence>
<keyword evidence="4" id="KW-0408">Iron</keyword>
<gene>
    <name evidence="7" type="ORF">ACFOUO_03630</name>
</gene>
<reference evidence="8" key="1">
    <citation type="journal article" date="2019" name="Int. J. Syst. Evol. Microbiol.">
        <title>The Global Catalogue of Microorganisms (GCM) 10K type strain sequencing project: providing services to taxonomists for standard genome sequencing and annotation.</title>
        <authorList>
            <consortium name="The Broad Institute Genomics Platform"/>
            <consortium name="The Broad Institute Genome Sequencing Center for Infectious Disease"/>
            <person name="Wu L."/>
            <person name="Ma J."/>
        </authorList>
    </citation>
    <scope>NUCLEOTIDE SEQUENCE [LARGE SCALE GENOMIC DNA]</scope>
    <source>
        <strain evidence="8">IBRC-M 10813</strain>
    </source>
</reference>
<dbReference type="EMBL" id="JBHSAP010000007">
    <property type="protein sequence ID" value="MFC4075893.1"/>
    <property type="molecule type" value="Genomic_DNA"/>
</dbReference>
<dbReference type="SFLD" id="SFLDS00029">
    <property type="entry name" value="Radical_SAM"/>
    <property type="match status" value="1"/>
</dbReference>
<dbReference type="InterPro" id="IPR051198">
    <property type="entry name" value="BchE-like"/>
</dbReference>
<sequence length="646" mass="75344">MRKEFLLVFPPITEARLFPYLSLPMITAYLRTHGVDIRQRDFNIELCHRLFTKEALLRYLELFPSPQTLQEQYRCEMARFLLSHQSRLSRHVFEKECGSKKEAHRDVRFVRQGIELLLEGSLLKRDFLSLEQIGEFVEQFDQLDPSDIAANLQYTLLRDAIEVERPKVFALSVAYYSQLMPSLLLAKWVKNLLPDCQVFMGGQQIMLRYESLVEIPGFRKYVDGLGIAAGEETMLKLSHYLKGKVTKEEVPDALWLDKDGDCRGPRSRFHLMDAPPPDFSDLPYQNYLMEEVNLSIITCVGCYWGRCAFCSYGNRSRQEKNYQQKTPVQIADECQWLVDTYGEKRINFVDENTNLRVVLRAMRILNERGYQISFSTRNRFEEILLDKDFCRELRQRGCVLMSVGYETISQRLLDLLDKGVQAKHYQKIIDNLHEVNLPLRLSIMGGIADETFEEVKESEEFLLRNADKIGIDVMQMLVAEPKTYLSQHPEKYRIQLKEGDGLRGNKLLNYGMGRMGFDFTYSDGDTFDPRLQRFIHIYDRVKPLKNDELPPEKRRKKERNDELEPPLELHLYPWVRVLEAPVKNQEGNHRYLADLLWQNVVRLAPFMEVEGSVLKVADSQDGRVSQLLVQLAEKGFGKRPKKEVGV</sequence>
<proteinExistence type="predicted"/>
<dbReference type="InterPro" id="IPR058240">
    <property type="entry name" value="rSAM_sf"/>
</dbReference>
<dbReference type="PANTHER" id="PTHR43409:SF7">
    <property type="entry name" value="BLL1977 PROTEIN"/>
    <property type="match status" value="1"/>
</dbReference>
<dbReference type="InterPro" id="IPR006638">
    <property type="entry name" value="Elp3/MiaA/NifB-like_rSAM"/>
</dbReference>
<organism evidence="7 8">
    <name type="scientific">Salinithrix halophila</name>
    <dbReference type="NCBI Taxonomy" id="1485204"/>
    <lineage>
        <taxon>Bacteria</taxon>
        <taxon>Bacillati</taxon>
        <taxon>Bacillota</taxon>
        <taxon>Bacilli</taxon>
        <taxon>Bacillales</taxon>
        <taxon>Thermoactinomycetaceae</taxon>
        <taxon>Salinithrix</taxon>
    </lineage>
</organism>
<accession>A0ABV8JF42</accession>
<feature type="domain" description="Radical SAM core" evidence="6">
    <location>
        <begin position="288"/>
        <end position="518"/>
    </location>
</feature>
<comment type="caution">
    <text evidence="7">The sequence shown here is derived from an EMBL/GenBank/DDBJ whole genome shotgun (WGS) entry which is preliminary data.</text>
</comment>
<dbReference type="PROSITE" id="PS51918">
    <property type="entry name" value="RADICAL_SAM"/>
    <property type="match status" value="1"/>
</dbReference>
<evidence type="ECO:0000256" key="3">
    <source>
        <dbReference type="ARBA" id="ARBA00022723"/>
    </source>
</evidence>
<evidence type="ECO:0000256" key="2">
    <source>
        <dbReference type="ARBA" id="ARBA00022691"/>
    </source>
</evidence>
<dbReference type="SMART" id="SM00729">
    <property type="entry name" value="Elp3"/>
    <property type="match status" value="1"/>
</dbReference>
<keyword evidence="2" id="KW-0949">S-adenosyl-L-methionine</keyword>
<dbReference type="Gene3D" id="3.20.20.70">
    <property type="entry name" value="Aldolase class I"/>
    <property type="match status" value="1"/>
</dbReference>